<dbReference type="GO" id="GO:0016787">
    <property type="term" value="F:hydrolase activity"/>
    <property type="evidence" value="ECO:0007669"/>
    <property type="project" value="UniProtKB-KW"/>
</dbReference>
<keyword evidence="1" id="KW-0547">Nucleotide-binding</keyword>
<sequence>MADLSLNANQSLRYYALGEQAITVVFADHIDPDISHKIRQAEIVLSNHPFPGMLTTVAAYTTLSIYYDPFMLKSHQTINAKDIQEWIFGYFVSLMDRVNVDMQATADILFIPVCYGGEYGPDLDSVAAHTGLNSEEVIAQHTSQTYLVYMMGFMPGFPYLGGLDPQLATPRKTTPRNLVPEGSVGIAGEQTGVYPLDSPGGWQLIGRTPLRLFDPKSEKPILLQSGQQVRFERLEHSLFETYQNDHYGNKTS</sequence>
<dbReference type="GO" id="GO:0005524">
    <property type="term" value="F:ATP binding"/>
    <property type="evidence" value="ECO:0007669"/>
    <property type="project" value="UniProtKB-KW"/>
</dbReference>
<evidence type="ECO:0000259" key="4">
    <source>
        <dbReference type="SMART" id="SM00796"/>
    </source>
</evidence>
<dbReference type="Pfam" id="PF02682">
    <property type="entry name" value="CT_C_D"/>
    <property type="match status" value="1"/>
</dbReference>
<dbReference type="Gene3D" id="2.40.100.10">
    <property type="entry name" value="Cyclophilin-like"/>
    <property type="match status" value="1"/>
</dbReference>
<dbReference type="AlphaFoldDB" id="A0A2T8HML9"/>
<evidence type="ECO:0000256" key="2">
    <source>
        <dbReference type="ARBA" id="ARBA00022801"/>
    </source>
</evidence>
<keyword evidence="3" id="KW-0067">ATP-binding</keyword>
<evidence type="ECO:0000313" key="5">
    <source>
        <dbReference type="EMBL" id="PVH26698.1"/>
    </source>
</evidence>
<dbReference type="InterPro" id="IPR010016">
    <property type="entry name" value="PxpB"/>
</dbReference>
<protein>
    <recommendedName>
        <fullName evidence="4">Carboxyltransferase domain-containing protein</fullName>
    </recommendedName>
</protein>
<dbReference type="InterPro" id="IPR029000">
    <property type="entry name" value="Cyclophilin-like_dom_sf"/>
</dbReference>
<proteinExistence type="predicted"/>
<keyword evidence="2" id="KW-0378">Hydrolase</keyword>
<dbReference type="Gene3D" id="3.30.1360.40">
    <property type="match status" value="1"/>
</dbReference>
<comment type="caution">
    <text evidence="5">The sequence shown here is derived from an EMBL/GenBank/DDBJ whole genome shotgun (WGS) entry which is preliminary data.</text>
</comment>
<evidence type="ECO:0000313" key="6">
    <source>
        <dbReference type="Proteomes" id="UP000245627"/>
    </source>
</evidence>
<dbReference type="InterPro" id="IPR003833">
    <property type="entry name" value="CT_C_D"/>
</dbReference>
<dbReference type="Proteomes" id="UP000245627">
    <property type="component" value="Unassembled WGS sequence"/>
</dbReference>
<dbReference type="PANTHER" id="PTHR34698:SF2">
    <property type="entry name" value="5-OXOPROLINASE SUBUNIT B"/>
    <property type="match status" value="1"/>
</dbReference>
<name>A0A2T8HML9_9SPHI</name>
<evidence type="ECO:0000256" key="1">
    <source>
        <dbReference type="ARBA" id="ARBA00022741"/>
    </source>
</evidence>
<dbReference type="NCBIfam" id="TIGR00370">
    <property type="entry name" value="5-oxoprolinase subunit PxpB"/>
    <property type="match status" value="1"/>
</dbReference>
<reference evidence="5 6" key="1">
    <citation type="submission" date="2018-04" db="EMBL/GenBank/DDBJ databases">
        <title>Sphingobacterium cortibacter sp. nov.</title>
        <authorList>
            <person name="Li Y."/>
        </authorList>
    </citation>
    <scope>NUCLEOTIDE SEQUENCE [LARGE SCALE GENOMIC DNA]</scope>
    <source>
        <strain evidence="5 6">2c-3</strain>
    </source>
</reference>
<dbReference type="OrthoDB" id="9778567at2"/>
<gene>
    <name evidence="5" type="ORF">DC487_03555</name>
</gene>
<feature type="domain" description="Carboxyltransferase" evidence="4">
    <location>
        <begin position="12"/>
        <end position="223"/>
    </location>
</feature>
<dbReference type="SMART" id="SM00796">
    <property type="entry name" value="AHS1"/>
    <property type="match status" value="1"/>
</dbReference>
<evidence type="ECO:0000256" key="3">
    <source>
        <dbReference type="ARBA" id="ARBA00022840"/>
    </source>
</evidence>
<organism evidence="5 6">
    <name type="scientific">Sphingobacterium corticibacter</name>
    <dbReference type="NCBI Taxonomy" id="2171749"/>
    <lineage>
        <taxon>Bacteria</taxon>
        <taxon>Pseudomonadati</taxon>
        <taxon>Bacteroidota</taxon>
        <taxon>Sphingobacteriia</taxon>
        <taxon>Sphingobacteriales</taxon>
        <taxon>Sphingobacteriaceae</taxon>
        <taxon>Sphingobacterium</taxon>
    </lineage>
</organism>
<dbReference type="SUPFAM" id="SSF50891">
    <property type="entry name" value="Cyclophilin-like"/>
    <property type="match status" value="1"/>
</dbReference>
<dbReference type="RefSeq" id="WP_116774556.1">
    <property type="nucleotide sequence ID" value="NZ_QDKG01000001.1"/>
</dbReference>
<dbReference type="PANTHER" id="PTHR34698">
    <property type="entry name" value="5-OXOPROLINASE SUBUNIT B"/>
    <property type="match status" value="1"/>
</dbReference>
<keyword evidence="6" id="KW-1185">Reference proteome</keyword>
<dbReference type="EMBL" id="QDKG01000001">
    <property type="protein sequence ID" value="PVH26698.1"/>
    <property type="molecule type" value="Genomic_DNA"/>
</dbReference>
<dbReference type="SUPFAM" id="SSF160467">
    <property type="entry name" value="PH0987 N-terminal domain-like"/>
    <property type="match status" value="1"/>
</dbReference>
<accession>A0A2T8HML9</accession>